<feature type="transmembrane region" description="Helical" evidence="1">
    <location>
        <begin position="179"/>
        <end position="199"/>
    </location>
</feature>
<dbReference type="EMBL" id="CAXLJM020000023">
    <property type="protein sequence ID" value="CAL8088642.1"/>
    <property type="molecule type" value="Genomic_DNA"/>
</dbReference>
<feature type="transmembrane region" description="Helical" evidence="1">
    <location>
        <begin position="111"/>
        <end position="130"/>
    </location>
</feature>
<proteinExistence type="predicted"/>
<keyword evidence="1" id="KW-1133">Transmembrane helix</keyword>
<comment type="caution">
    <text evidence="2">The sequence shown here is derived from an EMBL/GenBank/DDBJ whole genome shotgun (WGS) entry which is preliminary data.</text>
</comment>
<evidence type="ECO:0000313" key="2">
    <source>
        <dbReference type="EMBL" id="CAL8088642.1"/>
    </source>
</evidence>
<dbReference type="Proteomes" id="UP001642540">
    <property type="component" value="Unassembled WGS sequence"/>
</dbReference>
<evidence type="ECO:0000313" key="3">
    <source>
        <dbReference type="Proteomes" id="UP001642540"/>
    </source>
</evidence>
<keyword evidence="1" id="KW-0812">Transmembrane</keyword>
<name>A0ABP1Q4N5_9HEXA</name>
<feature type="transmembrane region" description="Helical" evidence="1">
    <location>
        <begin position="72"/>
        <end position="91"/>
    </location>
</feature>
<protein>
    <submittedName>
        <fullName evidence="2">Uncharacterized protein</fullName>
    </submittedName>
</protein>
<feature type="transmembrane region" description="Helical" evidence="1">
    <location>
        <begin position="27"/>
        <end position="51"/>
    </location>
</feature>
<sequence length="226" mass="26449">MPKYTVSSFGRQYVIDEELDELPTTRWVFMLVTFLLGFGTLLRFLSFYRGITTRKPKTCNYLPLSYPAKRIVWCYIISHLIHTIHFIDNIYRPVDYFEPKWLYDRIILSEMEITFFANFPITLCGLIFMEKFVTSISKRNLPNALDACKQMSWYIFGSFLTLGHYRTEPPWNYSLSTTFTIAGEGVATLVLAVWIYLYFKHGKGRLSQGWVDEEESASVKQSSKTL</sequence>
<gene>
    <name evidence="2" type="ORF">ODALV1_LOCUS7117</name>
</gene>
<keyword evidence="3" id="KW-1185">Reference proteome</keyword>
<organism evidence="2 3">
    <name type="scientific">Orchesella dallaii</name>
    <dbReference type="NCBI Taxonomy" id="48710"/>
    <lineage>
        <taxon>Eukaryota</taxon>
        <taxon>Metazoa</taxon>
        <taxon>Ecdysozoa</taxon>
        <taxon>Arthropoda</taxon>
        <taxon>Hexapoda</taxon>
        <taxon>Collembola</taxon>
        <taxon>Entomobryomorpha</taxon>
        <taxon>Entomobryoidea</taxon>
        <taxon>Orchesellidae</taxon>
        <taxon>Orchesellinae</taxon>
        <taxon>Orchesella</taxon>
    </lineage>
</organism>
<keyword evidence="1" id="KW-0472">Membrane</keyword>
<evidence type="ECO:0000256" key="1">
    <source>
        <dbReference type="SAM" id="Phobius"/>
    </source>
</evidence>
<accession>A0ABP1Q4N5</accession>
<reference evidence="2 3" key="1">
    <citation type="submission" date="2024-08" db="EMBL/GenBank/DDBJ databases">
        <authorList>
            <person name="Cucini C."/>
            <person name="Frati F."/>
        </authorList>
    </citation>
    <scope>NUCLEOTIDE SEQUENCE [LARGE SCALE GENOMIC DNA]</scope>
</reference>
<feature type="transmembrane region" description="Helical" evidence="1">
    <location>
        <begin position="151"/>
        <end position="167"/>
    </location>
</feature>